<keyword evidence="3" id="KW-1185">Reference proteome</keyword>
<dbReference type="InParanoid" id="A0A0D0E2N6"/>
<dbReference type="HOGENOM" id="CLU_047855_0_0_1"/>
<reference evidence="3" key="2">
    <citation type="submission" date="2015-01" db="EMBL/GenBank/DDBJ databases">
        <title>Evolutionary Origins and Diversification of the Mycorrhizal Mutualists.</title>
        <authorList>
            <consortium name="DOE Joint Genome Institute"/>
            <consortium name="Mycorrhizal Genomics Consortium"/>
            <person name="Kohler A."/>
            <person name="Kuo A."/>
            <person name="Nagy L.G."/>
            <person name="Floudas D."/>
            <person name="Copeland A."/>
            <person name="Barry K.W."/>
            <person name="Cichocki N."/>
            <person name="Veneault-Fourrey C."/>
            <person name="LaButti K."/>
            <person name="Lindquist E.A."/>
            <person name="Lipzen A."/>
            <person name="Lundell T."/>
            <person name="Morin E."/>
            <person name="Murat C."/>
            <person name="Riley R."/>
            <person name="Ohm R."/>
            <person name="Sun H."/>
            <person name="Tunlid A."/>
            <person name="Henrissat B."/>
            <person name="Grigoriev I.V."/>
            <person name="Hibbett D.S."/>
            <person name="Martin F."/>
        </authorList>
    </citation>
    <scope>NUCLEOTIDE SEQUENCE [LARGE SCALE GENOMIC DNA]</scope>
    <source>
        <strain evidence="3">Ve08.2h10</strain>
    </source>
</reference>
<dbReference type="EMBL" id="KN825425">
    <property type="protein sequence ID" value="KIK91120.1"/>
    <property type="molecule type" value="Genomic_DNA"/>
</dbReference>
<evidence type="ECO:0000256" key="1">
    <source>
        <dbReference type="SAM" id="MobiDB-lite"/>
    </source>
</evidence>
<organism evidence="2 3">
    <name type="scientific">Paxillus rubicundulus Ve08.2h10</name>
    <dbReference type="NCBI Taxonomy" id="930991"/>
    <lineage>
        <taxon>Eukaryota</taxon>
        <taxon>Fungi</taxon>
        <taxon>Dikarya</taxon>
        <taxon>Basidiomycota</taxon>
        <taxon>Agaricomycotina</taxon>
        <taxon>Agaricomycetes</taxon>
        <taxon>Agaricomycetidae</taxon>
        <taxon>Boletales</taxon>
        <taxon>Paxilineae</taxon>
        <taxon>Paxillaceae</taxon>
        <taxon>Paxillus</taxon>
    </lineage>
</organism>
<evidence type="ECO:0000313" key="2">
    <source>
        <dbReference type="EMBL" id="KIK91120.1"/>
    </source>
</evidence>
<dbReference type="AlphaFoldDB" id="A0A0D0E2N6"/>
<feature type="compositionally biased region" description="Polar residues" evidence="1">
    <location>
        <begin position="213"/>
        <end position="226"/>
    </location>
</feature>
<feature type="compositionally biased region" description="Acidic residues" evidence="1">
    <location>
        <begin position="154"/>
        <end position="165"/>
    </location>
</feature>
<feature type="region of interest" description="Disordered" evidence="1">
    <location>
        <begin position="31"/>
        <end position="63"/>
    </location>
</feature>
<proteinExistence type="predicted"/>
<gene>
    <name evidence="2" type="ORF">PAXRUDRAFT_799005</name>
</gene>
<protein>
    <submittedName>
        <fullName evidence="2">Unplaced genomic scaffold scaffold_603, whole genome shotgun sequence</fullName>
    </submittedName>
</protein>
<dbReference type="Proteomes" id="UP000054538">
    <property type="component" value="Unassembled WGS sequence"/>
</dbReference>
<accession>A0A0D0E2N6</accession>
<feature type="compositionally biased region" description="Acidic residues" evidence="1">
    <location>
        <begin position="185"/>
        <end position="199"/>
    </location>
</feature>
<sequence length="326" mass="35720">MSPAKKTIDEGDPSFMALPSRLRRRIDSAFDSVASSASSRKRSRLDEVPTAGYSEEPEPGPSHLADYEAGGFIVEDLPSSSRALLSAPSRIHLSEVSRALNLLDLIPDDGIMAVFKNAATGWGAQNSHGEGVSRKDWRAVCTAILEGENRGEVGEENSTGDENVEMGDAYSGSDSDEYRMLDLSSELEEASTDEDEDSESSTAMTAKAKESQKTSSGAPGTKISEQLTARQKAECREDFARFFPDIANVELDHQRIMIKDITHVASLLKEKLKAEEVRGLAIISRFTLVNVVPKILEMLETFSTSPDKSMSLEDFERMMILTKMVN</sequence>
<name>A0A0D0E2N6_9AGAM</name>
<dbReference type="OrthoDB" id="2530165at2759"/>
<feature type="region of interest" description="Disordered" evidence="1">
    <location>
        <begin position="148"/>
        <end position="226"/>
    </location>
</feature>
<evidence type="ECO:0000313" key="3">
    <source>
        <dbReference type="Proteomes" id="UP000054538"/>
    </source>
</evidence>
<reference evidence="2 3" key="1">
    <citation type="submission" date="2014-04" db="EMBL/GenBank/DDBJ databases">
        <authorList>
            <consortium name="DOE Joint Genome Institute"/>
            <person name="Kuo A."/>
            <person name="Kohler A."/>
            <person name="Jargeat P."/>
            <person name="Nagy L.G."/>
            <person name="Floudas D."/>
            <person name="Copeland A."/>
            <person name="Barry K.W."/>
            <person name="Cichocki N."/>
            <person name="Veneault-Fourrey C."/>
            <person name="LaButti K."/>
            <person name="Lindquist E.A."/>
            <person name="Lipzen A."/>
            <person name="Lundell T."/>
            <person name="Morin E."/>
            <person name="Murat C."/>
            <person name="Sun H."/>
            <person name="Tunlid A."/>
            <person name="Henrissat B."/>
            <person name="Grigoriev I.V."/>
            <person name="Hibbett D.S."/>
            <person name="Martin F."/>
            <person name="Nordberg H.P."/>
            <person name="Cantor M.N."/>
            <person name="Hua S.X."/>
        </authorList>
    </citation>
    <scope>NUCLEOTIDE SEQUENCE [LARGE SCALE GENOMIC DNA]</scope>
    <source>
        <strain evidence="2 3">Ve08.2h10</strain>
    </source>
</reference>